<evidence type="ECO:0000313" key="3">
    <source>
        <dbReference type="Proteomes" id="UP001596356"/>
    </source>
</evidence>
<dbReference type="RefSeq" id="WP_377820193.1">
    <property type="nucleotide sequence ID" value="NZ_JBHSWJ010000002.1"/>
</dbReference>
<organism evidence="2 3">
    <name type="scientific">Branchiibius cervicis</name>
    <dbReference type="NCBI Taxonomy" id="908252"/>
    <lineage>
        <taxon>Bacteria</taxon>
        <taxon>Bacillati</taxon>
        <taxon>Actinomycetota</taxon>
        <taxon>Actinomycetes</taxon>
        <taxon>Micrococcales</taxon>
        <taxon>Dermacoccaceae</taxon>
        <taxon>Branchiibius</taxon>
    </lineage>
</organism>
<feature type="domain" description="AbiEi antitoxin N-terminal" evidence="1">
    <location>
        <begin position="2"/>
        <end position="37"/>
    </location>
</feature>
<evidence type="ECO:0000313" key="2">
    <source>
        <dbReference type="EMBL" id="MFC6712724.1"/>
    </source>
</evidence>
<dbReference type="SUPFAM" id="SSF52980">
    <property type="entry name" value="Restriction endonuclease-like"/>
    <property type="match status" value="1"/>
</dbReference>
<sequence length="287" mass="31873">MDVISRRQARERGLSERDLERLLAQGQWTRLRRGWYLMRPVIDERDRHRQLVDTFLAEHAGTAVAGYVSAAVHHGLALHRADLSTVHLCRLGPGRSKRVPGLHLHTALRGHPSSHGVEHIATTVTQLAAVDLEAGLVAADDALHRTLLTPADLRTAAQARRLANGAERMRQLVARADGDHESPGETLSAVRFSEAGILVEAQFTVPGSQRWTRNGKGYRADFRVVGTRVLVEFDGATKYDEPGALWREKQREDRIRSLGWIVVRLVWSDLFHGRAAAKVRAAQAMAA</sequence>
<dbReference type="Proteomes" id="UP001596356">
    <property type="component" value="Unassembled WGS sequence"/>
</dbReference>
<protein>
    <submittedName>
        <fullName evidence="2">Type IV toxin-antitoxin system AbiEi family antitoxin domain-containing protein</fullName>
    </submittedName>
</protein>
<accession>A0ABW2AP53</accession>
<keyword evidence="3" id="KW-1185">Reference proteome</keyword>
<dbReference type="InterPro" id="IPR011335">
    <property type="entry name" value="Restrct_endonuc-II-like"/>
</dbReference>
<dbReference type="InterPro" id="IPR025159">
    <property type="entry name" value="AbiEi_N"/>
</dbReference>
<proteinExistence type="predicted"/>
<dbReference type="Pfam" id="PF13338">
    <property type="entry name" value="AbiEi_4"/>
    <property type="match status" value="1"/>
</dbReference>
<dbReference type="EMBL" id="JBHSWJ010000002">
    <property type="protein sequence ID" value="MFC6712724.1"/>
    <property type="molecule type" value="Genomic_DNA"/>
</dbReference>
<gene>
    <name evidence="2" type="ORF">ACFQBT_02200</name>
</gene>
<evidence type="ECO:0000259" key="1">
    <source>
        <dbReference type="Pfam" id="PF13338"/>
    </source>
</evidence>
<name>A0ABW2AP53_9MICO</name>
<reference evidence="3" key="1">
    <citation type="journal article" date="2019" name="Int. J. Syst. Evol. Microbiol.">
        <title>The Global Catalogue of Microorganisms (GCM) 10K type strain sequencing project: providing services to taxonomists for standard genome sequencing and annotation.</title>
        <authorList>
            <consortium name="The Broad Institute Genomics Platform"/>
            <consortium name="The Broad Institute Genome Sequencing Center for Infectious Disease"/>
            <person name="Wu L."/>
            <person name="Ma J."/>
        </authorList>
    </citation>
    <scope>NUCLEOTIDE SEQUENCE [LARGE SCALE GENOMIC DNA]</scope>
    <source>
        <strain evidence="3">NBRC 106593</strain>
    </source>
</reference>
<comment type="caution">
    <text evidence="2">The sequence shown here is derived from an EMBL/GenBank/DDBJ whole genome shotgun (WGS) entry which is preliminary data.</text>
</comment>